<dbReference type="InterPro" id="IPR029063">
    <property type="entry name" value="SAM-dependent_MTases_sf"/>
</dbReference>
<evidence type="ECO:0000313" key="2">
    <source>
        <dbReference type="Proteomes" id="UP001491310"/>
    </source>
</evidence>
<evidence type="ECO:0000313" key="1">
    <source>
        <dbReference type="EMBL" id="KAK9905477.1"/>
    </source>
</evidence>
<keyword evidence="2" id="KW-1185">Reference proteome</keyword>
<name>A0ABR2YH23_9CHLO</name>
<dbReference type="Proteomes" id="UP001491310">
    <property type="component" value="Unassembled WGS sequence"/>
</dbReference>
<gene>
    <name evidence="1" type="ORF">WJX75_000614</name>
</gene>
<protein>
    <recommendedName>
        <fullName evidence="3">S-adenosyl-L-methionine-dependent methyltransferase</fullName>
    </recommendedName>
</protein>
<dbReference type="EMBL" id="JALJOT010000011">
    <property type="protein sequence ID" value="KAK9905477.1"/>
    <property type="molecule type" value="Genomic_DNA"/>
</dbReference>
<evidence type="ECO:0008006" key="3">
    <source>
        <dbReference type="Google" id="ProtNLM"/>
    </source>
</evidence>
<reference evidence="1 2" key="1">
    <citation type="journal article" date="2024" name="Nat. Commun.">
        <title>Phylogenomics reveals the evolutionary origins of lichenization in chlorophyte algae.</title>
        <authorList>
            <person name="Puginier C."/>
            <person name="Libourel C."/>
            <person name="Otte J."/>
            <person name="Skaloud P."/>
            <person name="Haon M."/>
            <person name="Grisel S."/>
            <person name="Petersen M."/>
            <person name="Berrin J.G."/>
            <person name="Delaux P.M."/>
            <person name="Dal Grande F."/>
            <person name="Keller J."/>
        </authorList>
    </citation>
    <scope>NUCLEOTIDE SEQUENCE [LARGE SCALE GENOMIC DNA]</scope>
    <source>
        <strain evidence="1 2">SAG 216-7</strain>
    </source>
</reference>
<dbReference type="InterPro" id="IPR019410">
    <property type="entry name" value="Methyltransf_16"/>
</dbReference>
<sequence length="200" mass="22057">MQIQIEGWEDGHPFKRTLDVLDRWAVHNSLRVVVKACGTEVSIKQSPGALSEQRAGVGACLWDASFVLTAFLGAPSHSAWHWVKGSVEVVELEWGQPNSMQVIDSLRGQSPDFVIAADCLYIDEGGSTPKVDHFVDACAALCGSFTQCFVALEQRSTSVMQAFFMKTRNAGFHVERMRANAEMMSLQAEHIVVLKLTKTD</sequence>
<organism evidence="1 2">
    <name type="scientific">Coccomyxa subellipsoidea</name>
    <dbReference type="NCBI Taxonomy" id="248742"/>
    <lineage>
        <taxon>Eukaryota</taxon>
        <taxon>Viridiplantae</taxon>
        <taxon>Chlorophyta</taxon>
        <taxon>core chlorophytes</taxon>
        <taxon>Trebouxiophyceae</taxon>
        <taxon>Trebouxiophyceae incertae sedis</taxon>
        <taxon>Coccomyxaceae</taxon>
        <taxon>Coccomyxa</taxon>
    </lineage>
</organism>
<accession>A0ABR2YH23</accession>
<comment type="caution">
    <text evidence="1">The sequence shown here is derived from an EMBL/GenBank/DDBJ whole genome shotgun (WGS) entry which is preliminary data.</text>
</comment>
<dbReference type="Pfam" id="PF10294">
    <property type="entry name" value="Methyltransf_16"/>
    <property type="match status" value="1"/>
</dbReference>
<dbReference type="Gene3D" id="3.40.50.150">
    <property type="entry name" value="Vaccinia Virus protein VP39"/>
    <property type="match status" value="1"/>
</dbReference>
<proteinExistence type="predicted"/>